<gene>
    <name evidence="3" type="ORF">ACFFHT_02570</name>
</gene>
<protein>
    <submittedName>
        <fullName evidence="3">YhcG family protein</fullName>
    </submittedName>
</protein>
<sequence>MALTSIIVADIKQIIAQSRENAVRAVDFQRVLMYWHIGKRIFEEEQQGQERADYGAYLIKSLAQQLQPEFGSGFSPRQLERYRQFYRIFPIASALRTQLNWTQYKLLISIDDEDKREFYIAESVKNNWSSRQLERQIHSQLYERLLLSNDKQSVLAVANQSMLPTDPQQIIKDPMILEFLGLQRESAYYEKDLEQAIITHLQEFLLELGNGFSFVARQKRLHLDGDDFFVDLVFYNRLLQCFVLIEMKTHKLTHQDLGQLQMYVNYFDRVEKLPHENPTIGILLCADKNDSVVRFSLPENQTQIFASQYQLYLPTEKMLLREIQKEIESFEQKKIGNSE</sequence>
<evidence type="ECO:0000313" key="3">
    <source>
        <dbReference type="EMBL" id="MFC0322454.1"/>
    </source>
</evidence>
<dbReference type="InterPro" id="IPR041527">
    <property type="entry name" value="YhcG_N"/>
</dbReference>
<reference evidence="3 4" key="1">
    <citation type="submission" date="2024-09" db="EMBL/GenBank/DDBJ databases">
        <authorList>
            <person name="Sun Q."/>
            <person name="Mori K."/>
        </authorList>
    </citation>
    <scope>NUCLEOTIDE SEQUENCE [LARGE SCALE GENOMIC DNA]</scope>
    <source>
        <strain evidence="3 4">CCM 7538</strain>
    </source>
</reference>
<name>A0ABV6HV20_9PAST</name>
<dbReference type="InterPro" id="IPR053148">
    <property type="entry name" value="PD-DEXK-like_domain"/>
</dbReference>
<dbReference type="PANTHER" id="PTHR30547">
    <property type="entry name" value="UNCHARACTERIZED PROTEIN YHCG-RELATED"/>
    <property type="match status" value="1"/>
</dbReference>
<evidence type="ECO:0000313" key="4">
    <source>
        <dbReference type="Proteomes" id="UP001589769"/>
    </source>
</evidence>
<dbReference type="Pfam" id="PF17761">
    <property type="entry name" value="DUF1016_N"/>
    <property type="match status" value="1"/>
</dbReference>
<accession>A0ABV6HV20</accession>
<comment type="caution">
    <text evidence="3">The sequence shown here is derived from an EMBL/GenBank/DDBJ whole genome shotgun (WGS) entry which is preliminary data.</text>
</comment>
<dbReference type="Gene3D" id="3.40.1350.10">
    <property type="match status" value="1"/>
</dbReference>
<dbReference type="RefSeq" id="WP_382373184.1">
    <property type="nucleotide sequence ID" value="NZ_JBHLWA010000010.1"/>
</dbReference>
<dbReference type="PANTHER" id="PTHR30547:SF5">
    <property type="entry name" value="NUCLEASE YHCG-RELATED"/>
    <property type="match status" value="1"/>
</dbReference>
<feature type="domain" description="YhcG N-terminal" evidence="2">
    <location>
        <begin position="10"/>
        <end position="144"/>
    </location>
</feature>
<evidence type="ECO:0000259" key="2">
    <source>
        <dbReference type="Pfam" id="PF17761"/>
    </source>
</evidence>
<dbReference type="InterPro" id="IPR011856">
    <property type="entry name" value="tRNA_endonuc-like_dom_sf"/>
</dbReference>
<feature type="domain" description="YhcG PDDEXK nuclease" evidence="1">
    <location>
        <begin position="168"/>
        <end position="317"/>
    </location>
</feature>
<dbReference type="EMBL" id="JBHLWA010000010">
    <property type="protein sequence ID" value="MFC0322454.1"/>
    <property type="molecule type" value="Genomic_DNA"/>
</dbReference>
<proteinExistence type="predicted"/>
<organism evidence="3 4">
    <name type="scientific">Gallibacterium melopsittaci</name>
    <dbReference type="NCBI Taxonomy" id="516063"/>
    <lineage>
        <taxon>Bacteria</taxon>
        <taxon>Pseudomonadati</taxon>
        <taxon>Pseudomonadota</taxon>
        <taxon>Gammaproteobacteria</taxon>
        <taxon>Pasteurellales</taxon>
        <taxon>Pasteurellaceae</taxon>
        <taxon>Gallibacterium</taxon>
    </lineage>
</organism>
<keyword evidence="4" id="KW-1185">Reference proteome</keyword>
<dbReference type="InterPro" id="IPR009362">
    <property type="entry name" value="YhcG_C"/>
</dbReference>
<evidence type="ECO:0000259" key="1">
    <source>
        <dbReference type="Pfam" id="PF06250"/>
    </source>
</evidence>
<dbReference type="Pfam" id="PF06250">
    <property type="entry name" value="YhcG_C"/>
    <property type="match status" value="1"/>
</dbReference>
<dbReference type="Proteomes" id="UP001589769">
    <property type="component" value="Unassembled WGS sequence"/>
</dbReference>